<keyword evidence="10" id="KW-1185">Reference proteome</keyword>
<feature type="region of interest" description="Disordered" evidence="7">
    <location>
        <begin position="224"/>
        <end position="255"/>
    </location>
</feature>
<feature type="coiled-coil region" evidence="6">
    <location>
        <begin position="98"/>
        <end position="125"/>
    </location>
</feature>
<evidence type="ECO:0000256" key="4">
    <source>
        <dbReference type="ARBA" id="ARBA00022833"/>
    </source>
</evidence>
<accession>A0A2G5CQ72</accession>
<feature type="compositionally biased region" description="Polar residues" evidence="7">
    <location>
        <begin position="231"/>
        <end position="241"/>
    </location>
</feature>
<dbReference type="PANTHER" id="PTHR12547">
    <property type="entry name" value="CCCH ZINC FINGER/TIS11-RELATED"/>
    <property type="match status" value="1"/>
</dbReference>
<evidence type="ECO:0000313" key="9">
    <source>
        <dbReference type="EMBL" id="PIA33443.1"/>
    </source>
</evidence>
<dbReference type="AlphaFoldDB" id="A0A2G5CQ72"/>
<name>A0A2G5CQ72_AQUCA</name>
<dbReference type="Pfam" id="PF00642">
    <property type="entry name" value="zf-CCCH"/>
    <property type="match status" value="1"/>
</dbReference>
<evidence type="ECO:0000313" key="10">
    <source>
        <dbReference type="Proteomes" id="UP000230069"/>
    </source>
</evidence>
<dbReference type="InterPro" id="IPR045877">
    <property type="entry name" value="ZFP36-like"/>
</dbReference>
<organism evidence="9 10">
    <name type="scientific">Aquilegia coerulea</name>
    <name type="common">Rocky mountain columbine</name>
    <dbReference type="NCBI Taxonomy" id="218851"/>
    <lineage>
        <taxon>Eukaryota</taxon>
        <taxon>Viridiplantae</taxon>
        <taxon>Streptophyta</taxon>
        <taxon>Embryophyta</taxon>
        <taxon>Tracheophyta</taxon>
        <taxon>Spermatophyta</taxon>
        <taxon>Magnoliopsida</taxon>
        <taxon>Ranunculales</taxon>
        <taxon>Ranunculaceae</taxon>
        <taxon>Thalictroideae</taxon>
        <taxon>Aquilegia</taxon>
    </lineage>
</organism>
<feature type="region of interest" description="Disordered" evidence="7">
    <location>
        <begin position="167"/>
        <end position="196"/>
    </location>
</feature>
<dbReference type="SMART" id="SM00356">
    <property type="entry name" value="ZnF_C3H1"/>
    <property type="match status" value="2"/>
</dbReference>
<dbReference type="InterPro" id="IPR036855">
    <property type="entry name" value="Znf_CCCH_sf"/>
</dbReference>
<dbReference type="FunFam" id="4.10.1000.10:FF:000001">
    <property type="entry name" value="zinc finger CCCH domain-containing protein 15-like"/>
    <property type="match status" value="1"/>
</dbReference>
<evidence type="ECO:0000256" key="6">
    <source>
        <dbReference type="SAM" id="Coils"/>
    </source>
</evidence>
<dbReference type="InterPro" id="IPR000571">
    <property type="entry name" value="Znf_CCCH"/>
</dbReference>
<sequence length="353" mass="38851">MQRHTSSYGDGSNNANNLSPIPFNKQLFSTPNEKFNSSLFTSPSSFGSSVSFTPSPSSSSCIEENSAAVATENRLYLARLTLEYQELVARYGLCLTHLQEAVKEAEDLREQNVKLRAANLDLTKRLTLLTQVSLGNRYLSSGFPSLSIINDFRNLCVGDNGNGGGLNNHVSSGDVSSGDVSDNSPTSVIDNSPTSVIENKQFEKKSGGDERVALPKSISIRSSGYLKANQPGGSSAASNRINRPRSVSPVDNETQRVFVPGGNKEEEALEFDVFNQGMFKTELCNKWQQTGACPYGDHCQFAHGVNELRPVIRHPRYKTEVCRMVLAGDNCPYGHRCHFRHALTEQERFMRAK</sequence>
<dbReference type="SUPFAM" id="SSF90229">
    <property type="entry name" value="CCCH zinc finger"/>
    <property type="match status" value="2"/>
</dbReference>
<dbReference type="OrthoDB" id="410307at2759"/>
<evidence type="ECO:0000256" key="7">
    <source>
        <dbReference type="SAM" id="MobiDB-lite"/>
    </source>
</evidence>
<protein>
    <recommendedName>
        <fullName evidence="8">C3H1-type domain-containing protein</fullName>
    </recommendedName>
</protein>
<dbReference type="STRING" id="218851.A0A2G5CQ72"/>
<keyword evidence="1 5" id="KW-0479">Metal-binding</keyword>
<dbReference type="EMBL" id="KZ305058">
    <property type="protein sequence ID" value="PIA33443.1"/>
    <property type="molecule type" value="Genomic_DNA"/>
</dbReference>
<reference evidence="9 10" key="1">
    <citation type="submission" date="2017-09" db="EMBL/GenBank/DDBJ databases">
        <title>WGS assembly of Aquilegia coerulea Goldsmith.</title>
        <authorList>
            <person name="Hodges S."/>
            <person name="Kramer E."/>
            <person name="Nordborg M."/>
            <person name="Tomkins J."/>
            <person name="Borevitz J."/>
            <person name="Derieg N."/>
            <person name="Yan J."/>
            <person name="Mihaltcheva S."/>
            <person name="Hayes R.D."/>
            <person name="Rokhsar D."/>
        </authorList>
    </citation>
    <scope>NUCLEOTIDE SEQUENCE [LARGE SCALE GENOMIC DNA]</scope>
    <source>
        <strain evidence="10">cv. Goldsmith</strain>
    </source>
</reference>
<dbReference type="GO" id="GO:0003729">
    <property type="term" value="F:mRNA binding"/>
    <property type="evidence" value="ECO:0007669"/>
    <property type="project" value="InterPro"/>
</dbReference>
<evidence type="ECO:0000256" key="1">
    <source>
        <dbReference type="ARBA" id="ARBA00022723"/>
    </source>
</evidence>
<keyword evidence="2" id="KW-0677">Repeat</keyword>
<dbReference type="GO" id="GO:0008270">
    <property type="term" value="F:zinc ion binding"/>
    <property type="evidence" value="ECO:0007669"/>
    <property type="project" value="UniProtKB-KW"/>
</dbReference>
<keyword evidence="3 5" id="KW-0863">Zinc-finger</keyword>
<evidence type="ECO:0000259" key="8">
    <source>
        <dbReference type="PROSITE" id="PS50103"/>
    </source>
</evidence>
<proteinExistence type="predicted"/>
<feature type="domain" description="C3H1-type" evidence="8">
    <location>
        <begin position="278"/>
        <end position="306"/>
    </location>
</feature>
<feature type="compositionally biased region" description="Low complexity" evidence="7">
    <location>
        <begin position="167"/>
        <end position="184"/>
    </location>
</feature>
<keyword evidence="4 5" id="KW-0862">Zinc</keyword>
<dbReference type="FunFam" id="4.10.1000.10:FF:000002">
    <property type="entry name" value="Zinc finger protein 36, C3H1 type-like 1"/>
    <property type="match status" value="1"/>
</dbReference>
<dbReference type="PANTHER" id="PTHR12547:SF162">
    <property type="entry name" value="ZINC FINGER CCCH DOMAIN-CONTAINING PROTEIN 15"/>
    <property type="match status" value="1"/>
</dbReference>
<evidence type="ECO:0000256" key="3">
    <source>
        <dbReference type="ARBA" id="ARBA00022771"/>
    </source>
</evidence>
<dbReference type="FunCoup" id="A0A2G5CQ72">
    <property type="interactions" value="18"/>
</dbReference>
<evidence type="ECO:0000256" key="5">
    <source>
        <dbReference type="PROSITE-ProRule" id="PRU00723"/>
    </source>
</evidence>
<dbReference type="Proteomes" id="UP000230069">
    <property type="component" value="Unassembled WGS sequence"/>
</dbReference>
<evidence type="ECO:0000256" key="2">
    <source>
        <dbReference type="ARBA" id="ARBA00022737"/>
    </source>
</evidence>
<feature type="domain" description="C3H1-type" evidence="8">
    <location>
        <begin position="316"/>
        <end position="344"/>
    </location>
</feature>
<feature type="zinc finger region" description="C3H1-type" evidence="5">
    <location>
        <begin position="278"/>
        <end position="306"/>
    </location>
</feature>
<keyword evidence="6" id="KW-0175">Coiled coil</keyword>
<gene>
    <name evidence="9" type="ORF">AQUCO_04100103v1</name>
</gene>
<dbReference type="InParanoid" id="A0A2G5CQ72"/>
<feature type="zinc finger region" description="C3H1-type" evidence="5">
    <location>
        <begin position="316"/>
        <end position="344"/>
    </location>
</feature>
<dbReference type="Gene3D" id="4.10.1000.10">
    <property type="entry name" value="Zinc finger, CCCH-type"/>
    <property type="match status" value="2"/>
</dbReference>
<feature type="compositionally biased region" description="Polar residues" evidence="7">
    <location>
        <begin position="185"/>
        <end position="196"/>
    </location>
</feature>
<dbReference type="PROSITE" id="PS50103">
    <property type="entry name" value="ZF_C3H1"/>
    <property type="match status" value="2"/>
</dbReference>